<evidence type="ECO:0000256" key="9">
    <source>
        <dbReference type="ARBA" id="ARBA00023242"/>
    </source>
</evidence>
<feature type="domain" description="ZF-HD dimerization-type" evidence="11">
    <location>
        <begin position="47"/>
        <end position="96"/>
    </location>
</feature>
<keyword evidence="2" id="KW-0479">Metal-binding</keyword>
<dbReference type="PANTHER" id="PTHR31948">
    <property type="entry name" value="ZINC-FINGER HOMEODOMAIN PROTEIN 2"/>
    <property type="match status" value="1"/>
</dbReference>
<evidence type="ECO:0000256" key="1">
    <source>
        <dbReference type="ARBA" id="ARBA00004123"/>
    </source>
</evidence>
<keyword evidence="3" id="KW-0863">Zinc-finger</keyword>
<dbReference type="OMA" id="DEMDHTE"/>
<evidence type="ECO:0000256" key="10">
    <source>
        <dbReference type="SAM" id="MobiDB-lite"/>
    </source>
</evidence>
<evidence type="ECO:0000313" key="13">
    <source>
        <dbReference type="Proteomes" id="UP000017836"/>
    </source>
</evidence>
<dbReference type="SUPFAM" id="SSF46689">
    <property type="entry name" value="Homeodomain-like"/>
    <property type="match status" value="1"/>
</dbReference>
<keyword evidence="13" id="KW-1185">Reference proteome</keyword>
<dbReference type="NCBIfam" id="TIGR01566">
    <property type="entry name" value="ZF_HD_prot_N"/>
    <property type="match status" value="1"/>
</dbReference>
<evidence type="ECO:0000256" key="2">
    <source>
        <dbReference type="ARBA" id="ARBA00022723"/>
    </source>
</evidence>
<dbReference type="Pfam" id="PF04770">
    <property type="entry name" value="ZF-HD_dimer"/>
    <property type="match status" value="1"/>
</dbReference>
<dbReference type="NCBIfam" id="TIGR01565">
    <property type="entry name" value="homeo_ZF_HD"/>
    <property type="match status" value="1"/>
</dbReference>
<dbReference type="InterPro" id="IPR006456">
    <property type="entry name" value="ZF_HD_homeobox_Cys/His_dimer"/>
</dbReference>
<dbReference type="Gramene" id="ERM94746">
    <property type="protein sequence ID" value="ERM94746"/>
    <property type="gene ID" value="AMTR_s00011p00255340"/>
</dbReference>
<keyword evidence="8" id="KW-0804">Transcription</keyword>
<gene>
    <name evidence="12" type="ORF">AMTR_s00011p00255340</name>
</gene>
<dbReference type="GO" id="GO:0008270">
    <property type="term" value="F:zinc ion binding"/>
    <property type="evidence" value="ECO:0007669"/>
    <property type="project" value="UniProtKB-KW"/>
</dbReference>
<evidence type="ECO:0000256" key="5">
    <source>
        <dbReference type="ARBA" id="ARBA00023015"/>
    </source>
</evidence>
<keyword evidence="6" id="KW-0238">DNA-binding</keyword>
<evidence type="ECO:0000256" key="7">
    <source>
        <dbReference type="ARBA" id="ARBA00023155"/>
    </source>
</evidence>
<keyword evidence="7" id="KW-0371">Homeobox</keyword>
<dbReference type="EMBL" id="KI397507">
    <property type="protein sequence ID" value="ERM94746.1"/>
    <property type="molecule type" value="Genomic_DNA"/>
</dbReference>
<evidence type="ECO:0000256" key="8">
    <source>
        <dbReference type="ARBA" id="ARBA00023163"/>
    </source>
</evidence>
<dbReference type="HOGENOM" id="CLU_039237_2_1_1"/>
<dbReference type="GO" id="GO:0003700">
    <property type="term" value="F:DNA-binding transcription factor activity"/>
    <property type="evidence" value="ECO:0000318"/>
    <property type="project" value="GO_Central"/>
</dbReference>
<proteinExistence type="predicted"/>
<dbReference type="Proteomes" id="UP000017836">
    <property type="component" value="Unassembled WGS sequence"/>
</dbReference>
<dbReference type="PROSITE" id="PS51523">
    <property type="entry name" value="ZF_HD_DIMER"/>
    <property type="match status" value="1"/>
</dbReference>
<protein>
    <recommendedName>
        <fullName evidence="11">ZF-HD dimerization-type domain-containing protein</fullName>
    </recommendedName>
</protein>
<dbReference type="FunFam" id="1.10.10.60:FF:000257">
    <property type="entry name" value="Zinc-finger homeodomain protein 2"/>
    <property type="match status" value="1"/>
</dbReference>
<evidence type="ECO:0000313" key="12">
    <source>
        <dbReference type="EMBL" id="ERM94746.1"/>
    </source>
</evidence>
<dbReference type="GO" id="GO:0000976">
    <property type="term" value="F:transcription cis-regulatory region binding"/>
    <property type="evidence" value="ECO:0000318"/>
    <property type="project" value="GO_Central"/>
</dbReference>
<name>W1NH17_AMBTC</name>
<evidence type="ECO:0000256" key="6">
    <source>
        <dbReference type="ARBA" id="ARBA00023125"/>
    </source>
</evidence>
<dbReference type="AlphaFoldDB" id="W1NH17"/>
<evidence type="ECO:0000256" key="4">
    <source>
        <dbReference type="ARBA" id="ARBA00022833"/>
    </source>
</evidence>
<dbReference type="InterPro" id="IPR009057">
    <property type="entry name" value="Homeodomain-like_sf"/>
</dbReference>
<accession>W1NH17</accession>
<comment type="subcellular location">
    <subcellularLocation>
        <location evidence="1">Nucleus</location>
    </subcellularLocation>
</comment>
<keyword evidence="9" id="KW-0539">Nucleus</keyword>
<dbReference type="GO" id="GO:0006355">
    <property type="term" value="P:regulation of DNA-templated transcription"/>
    <property type="evidence" value="ECO:0000318"/>
    <property type="project" value="GO_Central"/>
</dbReference>
<keyword evidence="5" id="KW-0805">Transcription regulation</keyword>
<dbReference type="InterPro" id="IPR006455">
    <property type="entry name" value="Homeodomain_ZF_HD"/>
</dbReference>
<dbReference type="PANTHER" id="PTHR31948:SF140">
    <property type="entry name" value="ZINC-FINGER HOMEODOMAIN PROTEIN 2"/>
    <property type="match status" value="1"/>
</dbReference>
<feature type="region of interest" description="Disordered" evidence="10">
    <location>
        <begin position="1"/>
        <end position="41"/>
    </location>
</feature>
<organism evidence="12 13">
    <name type="scientific">Amborella trichopoda</name>
    <dbReference type="NCBI Taxonomy" id="13333"/>
    <lineage>
        <taxon>Eukaryota</taxon>
        <taxon>Viridiplantae</taxon>
        <taxon>Streptophyta</taxon>
        <taxon>Embryophyta</taxon>
        <taxon>Tracheophyta</taxon>
        <taxon>Spermatophyta</taxon>
        <taxon>Magnoliopsida</taxon>
        <taxon>Amborellales</taxon>
        <taxon>Amborellaceae</taxon>
        <taxon>Amborella</taxon>
    </lineage>
</organism>
<evidence type="ECO:0000256" key="3">
    <source>
        <dbReference type="ARBA" id="ARBA00022771"/>
    </source>
</evidence>
<evidence type="ECO:0000259" key="11">
    <source>
        <dbReference type="PROSITE" id="PS51523"/>
    </source>
</evidence>
<dbReference type="STRING" id="13333.W1NH17"/>
<sequence length="242" mass="26944">MPISVGFGPIHQSPTKPAKPTHCEARLEPAPPHVSPNPRLKRRNSHYGECLKNHAAAIGGHALDGCCEFMPSGEEGSIESLKCAACNCHRNFHRKDSEENSIPQSCLYCYHRSPKAVKSNNHFLPLPSSPQGVIPGPPFSMVAFGPNDSSSEDLHNQVIRPMCVVSKQSNGNKGSDHKRFRTKFTQEQKERMLGFAERVGWRIQKQDEGAVQRFCDEVGVKRHVLKVWMHNNKNTLGKKSSS</sequence>
<keyword evidence="4" id="KW-0862">Zinc</keyword>
<reference evidence="13" key="1">
    <citation type="journal article" date="2013" name="Science">
        <title>The Amborella genome and the evolution of flowering plants.</title>
        <authorList>
            <consortium name="Amborella Genome Project"/>
        </authorList>
    </citation>
    <scope>NUCLEOTIDE SEQUENCE [LARGE SCALE GENOMIC DNA]</scope>
</reference>
<dbReference type="Gene3D" id="1.10.10.60">
    <property type="entry name" value="Homeodomain-like"/>
    <property type="match status" value="1"/>
</dbReference>
<dbReference type="eggNOG" id="ENOG502QZSB">
    <property type="taxonomic scope" value="Eukaryota"/>
</dbReference>
<dbReference type="GO" id="GO:0005634">
    <property type="term" value="C:nucleus"/>
    <property type="evidence" value="ECO:0000318"/>
    <property type="project" value="GO_Central"/>
</dbReference>